<feature type="region of interest" description="Disordered" evidence="1">
    <location>
        <begin position="144"/>
        <end position="306"/>
    </location>
</feature>
<gene>
    <name evidence="2" type="ORF">I8755_32660</name>
</gene>
<feature type="compositionally biased region" description="Basic and acidic residues" evidence="1">
    <location>
        <begin position="272"/>
        <end position="283"/>
    </location>
</feature>
<protein>
    <submittedName>
        <fullName evidence="2">Uncharacterized protein</fullName>
    </submittedName>
</protein>
<accession>A0A7T4PPN6</accession>
<reference evidence="2 3" key="1">
    <citation type="submission" date="2020-12" db="EMBL/GenBank/DDBJ databases">
        <title>Identification and biosynthesis of polyene macrolides produced by Streptomyces alfalfae Men-myco-93-63.</title>
        <authorList>
            <person name="Liu D."/>
            <person name="Li Y."/>
            <person name="Liu L."/>
            <person name="Han X."/>
            <person name="Shen F."/>
        </authorList>
    </citation>
    <scope>NUCLEOTIDE SEQUENCE [LARGE SCALE GENOMIC DNA]</scope>
    <source>
        <strain evidence="2 3">Men-myco-93-63</strain>
    </source>
</reference>
<organism evidence="2 3">
    <name type="scientific">Streptomyces alfalfae</name>
    <dbReference type="NCBI Taxonomy" id="1642299"/>
    <lineage>
        <taxon>Bacteria</taxon>
        <taxon>Bacillati</taxon>
        <taxon>Actinomycetota</taxon>
        <taxon>Actinomycetes</taxon>
        <taxon>Kitasatosporales</taxon>
        <taxon>Streptomycetaceae</taxon>
        <taxon>Streptomyces</taxon>
    </lineage>
</organism>
<evidence type="ECO:0000313" key="3">
    <source>
        <dbReference type="Proteomes" id="UP000596130"/>
    </source>
</evidence>
<dbReference type="AlphaFoldDB" id="A0A7T4PPN6"/>
<sequence>MDLETVADELYGLRPEEFTAARDARAAAARKAGDQPLAERIKALRRPSLAAWASNLLVRGEPEEVPSLIRLGEGLRQAHRGMDGPRLRELSRQEHVLVDALSRQAGRLAADAGHAISEDARREVEQTLHAVLADERAARTWAEGRLTRPLDAPTGFDAALRDVGPREEPAEPPREPRARREPRKRDAAADERRRARLARARQEAEEADRARRERADEAAAADERAEEAAGRVREAERRLAELAKEQQSAAERRREARSAEREARDAAQAAERAAREAASRAEKASALLDRLSAKDPDHRDGEGDDD</sequence>
<evidence type="ECO:0000313" key="2">
    <source>
        <dbReference type="EMBL" id="QQC94120.1"/>
    </source>
</evidence>
<feature type="compositionally biased region" description="Basic and acidic residues" evidence="1">
    <location>
        <begin position="291"/>
        <end position="306"/>
    </location>
</feature>
<evidence type="ECO:0000256" key="1">
    <source>
        <dbReference type="SAM" id="MobiDB-lite"/>
    </source>
</evidence>
<name>A0A7T4PPN6_9ACTN</name>
<proteinExistence type="predicted"/>
<feature type="compositionally biased region" description="Basic and acidic residues" evidence="1">
    <location>
        <begin position="200"/>
        <end position="265"/>
    </location>
</feature>
<dbReference type="EMBL" id="CP065959">
    <property type="protein sequence ID" value="QQC94120.1"/>
    <property type="molecule type" value="Genomic_DNA"/>
</dbReference>
<feature type="compositionally biased region" description="Basic and acidic residues" evidence="1">
    <location>
        <begin position="159"/>
        <end position="193"/>
    </location>
</feature>
<dbReference type="Proteomes" id="UP000596130">
    <property type="component" value="Chromosome"/>
</dbReference>